<dbReference type="HOGENOM" id="CLU_1413066_0_0_11"/>
<name>A0A0F6R0U4_9CORY</name>
<reference evidence="2 3" key="1">
    <citation type="journal article" date="2015" name="Genome Announc.">
        <title>Complete Genome Sequence of Corynebacterium kutscheri DSM 20755, a Corynebacterial Type Strain with Remarkably Low G+C Content of Chromosomal DNA.</title>
        <authorList>
            <person name="Ruckert C."/>
            <person name="Albersmeier A."/>
            <person name="Winkler A."/>
            <person name="Tauch A."/>
        </authorList>
    </citation>
    <scope>NUCLEOTIDE SEQUENCE [LARGE SCALE GENOMIC DNA]</scope>
    <source>
        <strain evidence="2 3">DSM 20755</strain>
    </source>
</reference>
<dbReference type="EMBL" id="CP011312">
    <property type="protein sequence ID" value="AKE41912.1"/>
    <property type="molecule type" value="Genomic_DNA"/>
</dbReference>
<accession>A0A0F6R0U4</accession>
<dbReference type="OrthoDB" id="4393824at2"/>
<dbReference type="Proteomes" id="UP000033457">
    <property type="component" value="Chromosome"/>
</dbReference>
<sequence length="192" mass="20925">MKAGKQQKKLQEWQFYSGGEHADKLVDQQIATTGQDGVAVFENLPLGLYYVTENYASAQRQNLSLVAPFLVTLPTTNATRDGWDYDITVAAKDQLIAATKQANRTCVTVGDTVTYGISGSLPAPDKDGVITRYSIADPLAANHVLVPDSSQAFFSDTHKQNSTQELVADDFEVTVAADNVARLNLTNLDWLN</sequence>
<organism evidence="2 3">
    <name type="scientific">Corynebacterium kutscheri</name>
    <dbReference type="NCBI Taxonomy" id="35755"/>
    <lineage>
        <taxon>Bacteria</taxon>
        <taxon>Bacillati</taxon>
        <taxon>Actinomycetota</taxon>
        <taxon>Actinomycetes</taxon>
        <taxon>Mycobacteriales</taxon>
        <taxon>Corynebacteriaceae</taxon>
        <taxon>Corynebacterium</taxon>
    </lineage>
</organism>
<dbReference type="Pfam" id="PF16555">
    <property type="entry name" value="GramPos_pilinD1"/>
    <property type="match status" value="1"/>
</dbReference>
<evidence type="ECO:0000313" key="3">
    <source>
        <dbReference type="Proteomes" id="UP000033457"/>
    </source>
</evidence>
<protein>
    <recommendedName>
        <fullName evidence="1">Gram-positive pilin subunit D1 N-terminal domain-containing protein</fullName>
    </recommendedName>
</protein>
<dbReference type="InterPro" id="IPR013783">
    <property type="entry name" value="Ig-like_fold"/>
</dbReference>
<dbReference type="AlphaFoldDB" id="A0A0F6R0U4"/>
<proteinExistence type="predicted"/>
<feature type="domain" description="Gram-positive pilin subunit D1 N-terminal" evidence="1">
    <location>
        <begin position="21"/>
        <end position="89"/>
    </location>
</feature>
<dbReference type="Gene3D" id="2.60.40.740">
    <property type="match status" value="1"/>
</dbReference>
<dbReference type="KEGG" id="cku:UL82_08825"/>
<evidence type="ECO:0000313" key="2">
    <source>
        <dbReference type="EMBL" id="AKE41912.1"/>
    </source>
</evidence>
<dbReference type="InterPro" id="IPR032364">
    <property type="entry name" value="GramPos_pilinD1_N"/>
</dbReference>
<keyword evidence="3" id="KW-1185">Reference proteome</keyword>
<gene>
    <name evidence="2" type="ORF">UL82_08825</name>
</gene>
<dbReference type="RefSeq" id="WP_046440423.1">
    <property type="nucleotide sequence ID" value="NZ_CP011312.1"/>
</dbReference>
<dbReference type="STRING" id="35755.UL82_08825"/>
<dbReference type="Gene3D" id="2.60.40.10">
    <property type="entry name" value="Immunoglobulins"/>
    <property type="match status" value="1"/>
</dbReference>
<dbReference type="GO" id="GO:0005975">
    <property type="term" value="P:carbohydrate metabolic process"/>
    <property type="evidence" value="ECO:0007669"/>
    <property type="project" value="UniProtKB-ARBA"/>
</dbReference>
<evidence type="ECO:0000259" key="1">
    <source>
        <dbReference type="Pfam" id="PF16555"/>
    </source>
</evidence>